<keyword evidence="6 17" id="KW-0808">Transferase</keyword>
<feature type="transmembrane region" description="Helical" evidence="13">
    <location>
        <begin position="653"/>
        <end position="673"/>
    </location>
</feature>
<dbReference type="Gene3D" id="2.60.120.940">
    <property type="entry name" value="EmbC, C-terminal domain, subdomain 2"/>
    <property type="match status" value="1"/>
</dbReference>
<feature type="transmembrane region" description="Helical" evidence="13">
    <location>
        <begin position="612"/>
        <end position="633"/>
    </location>
</feature>
<feature type="transmembrane region" description="Helical" evidence="13">
    <location>
        <begin position="258"/>
        <end position="276"/>
    </location>
</feature>
<feature type="transmembrane region" description="Helical" evidence="13">
    <location>
        <begin position="555"/>
        <end position="575"/>
    </location>
</feature>
<evidence type="ECO:0000259" key="14">
    <source>
        <dbReference type="Pfam" id="PF04602"/>
    </source>
</evidence>
<evidence type="ECO:0000259" key="16">
    <source>
        <dbReference type="Pfam" id="PF17689"/>
    </source>
</evidence>
<dbReference type="GO" id="GO:0071555">
    <property type="term" value="P:cell wall organization"/>
    <property type="evidence" value="ECO:0007669"/>
    <property type="project" value="UniProtKB-KW"/>
</dbReference>
<gene>
    <name evidence="17" type="ORF">D9543_02715</name>
</gene>
<name>A0A3M0GRB1_9CORY</name>
<organism evidence="17 18">
    <name type="scientific">Corynebacterium macginleyi</name>
    <dbReference type="NCBI Taxonomy" id="38290"/>
    <lineage>
        <taxon>Bacteria</taxon>
        <taxon>Bacillati</taxon>
        <taxon>Actinomycetota</taxon>
        <taxon>Actinomycetes</taxon>
        <taxon>Mycobacteriales</taxon>
        <taxon>Corynebacteriaceae</taxon>
        <taxon>Corynebacterium</taxon>
    </lineage>
</organism>
<dbReference type="Pfam" id="PF04602">
    <property type="entry name" value="Arabinose_trans"/>
    <property type="match status" value="1"/>
</dbReference>
<evidence type="ECO:0000256" key="2">
    <source>
        <dbReference type="ARBA" id="ARBA00004651"/>
    </source>
</evidence>
<keyword evidence="7 13" id="KW-0812">Transmembrane</keyword>
<dbReference type="Gene3D" id="2.60.120.610">
    <property type="entry name" value="arabinofuranosyltransferase like domain"/>
    <property type="match status" value="1"/>
</dbReference>
<keyword evidence="11" id="KW-0175">Coiled coil</keyword>
<dbReference type="InterPro" id="IPR027451">
    <property type="entry name" value="EmbABC_dom1"/>
</dbReference>
<proteinExistence type="inferred from homology"/>
<feature type="domain" description="Arabinosyltransferase C-terminal" evidence="15">
    <location>
        <begin position="722"/>
        <end position="1140"/>
    </location>
</feature>
<evidence type="ECO:0000259" key="15">
    <source>
        <dbReference type="Pfam" id="PF14896"/>
    </source>
</evidence>
<dbReference type="Pfam" id="PF14896">
    <property type="entry name" value="Arabino_trans_C"/>
    <property type="match status" value="1"/>
</dbReference>
<dbReference type="InterPro" id="IPR042486">
    <property type="entry name" value="Arabino_trans_C_2"/>
</dbReference>
<evidence type="ECO:0000256" key="12">
    <source>
        <dbReference type="SAM" id="MobiDB-lite"/>
    </source>
</evidence>
<feature type="transmembrane region" description="Helical" evidence="13">
    <location>
        <begin position="328"/>
        <end position="350"/>
    </location>
</feature>
<accession>A0A3M0GRB1</accession>
<feature type="domain" description="Arabinosyltransferas concanavalin like" evidence="16">
    <location>
        <begin position="50"/>
        <end position="207"/>
    </location>
</feature>
<feature type="transmembrane region" description="Helical" evidence="13">
    <location>
        <begin position="362"/>
        <end position="378"/>
    </location>
</feature>
<dbReference type="GO" id="GO:0052636">
    <property type="term" value="F:arabinosyltransferase activity"/>
    <property type="evidence" value="ECO:0007669"/>
    <property type="project" value="InterPro"/>
</dbReference>
<keyword evidence="5" id="KW-0328">Glycosyltransferase</keyword>
<evidence type="ECO:0000256" key="11">
    <source>
        <dbReference type="SAM" id="Coils"/>
    </source>
</evidence>
<comment type="similarity">
    <text evidence="3">Belongs to the emb family.</text>
</comment>
<evidence type="ECO:0000256" key="13">
    <source>
        <dbReference type="SAM" id="Phobius"/>
    </source>
</evidence>
<feature type="domain" description="Arabinofuranosyltransferase central" evidence="14">
    <location>
        <begin position="211"/>
        <end position="674"/>
    </location>
</feature>
<evidence type="ECO:0000256" key="1">
    <source>
        <dbReference type="ARBA" id="ARBA00003001"/>
    </source>
</evidence>
<evidence type="ECO:0000256" key="4">
    <source>
        <dbReference type="ARBA" id="ARBA00022475"/>
    </source>
</evidence>
<feature type="transmembrane region" description="Helical" evidence="13">
    <location>
        <begin position="218"/>
        <end position="237"/>
    </location>
</feature>
<dbReference type="Proteomes" id="UP000270649">
    <property type="component" value="Unassembled WGS sequence"/>
</dbReference>
<keyword evidence="9 13" id="KW-0472">Membrane</keyword>
<dbReference type="InterPro" id="IPR040920">
    <property type="entry name" value="Arabino_trans_N"/>
</dbReference>
<feature type="transmembrane region" description="Helical" evidence="13">
    <location>
        <begin position="460"/>
        <end position="480"/>
    </location>
</feature>
<feature type="coiled-coil region" evidence="11">
    <location>
        <begin position="670"/>
        <end position="697"/>
    </location>
</feature>
<evidence type="ECO:0000256" key="6">
    <source>
        <dbReference type="ARBA" id="ARBA00022679"/>
    </source>
</evidence>
<dbReference type="GO" id="GO:0071766">
    <property type="term" value="P:Actinobacterium-type cell wall biogenesis"/>
    <property type="evidence" value="ECO:0007669"/>
    <property type="project" value="InterPro"/>
</dbReference>
<evidence type="ECO:0000256" key="10">
    <source>
        <dbReference type="ARBA" id="ARBA00023316"/>
    </source>
</evidence>
<feature type="compositionally biased region" description="Polar residues" evidence="12">
    <location>
        <begin position="813"/>
        <end position="825"/>
    </location>
</feature>
<dbReference type="EMBL" id="REGC01000002">
    <property type="protein sequence ID" value="RMB63729.1"/>
    <property type="molecule type" value="Genomic_DNA"/>
</dbReference>
<feature type="region of interest" description="Disordered" evidence="12">
    <location>
        <begin position="807"/>
        <end position="874"/>
    </location>
</feature>
<dbReference type="GO" id="GO:0005886">
    <property type="term" value="C:plasma membrane"/>
    <property type="evidence" value="ECO:0007669"/>
    <property type="project" value="UniProtKB-SubCell"/>
</dbReference>
<keyword evidence="10" id="KW-0961">Cell wall biogenesis/degradation</keyword>
<keyword evidence="4" id="KW-1003">Cell membrane</keyword>
<protein>
    <submittedName>
        <fullName evidence="17">Arabinosyltransferase</fullName>
    </submittedName>
</protein>
<feature type="transmembrane region" description="Helical" evidence="13">
    <location>
        <begin position="581"/>
        <end position="600"/>
    </location>
</feature>
<comment type="function">
    <text evidence="1">Arabinosyl transferase responsible for the polymerization of arabinose into the arabinan of arabinogalactan.</text>
</comment>
<evidence type="ECO:0000256" key="8">
    <source>
        <dbReference type="ARBA" id="ARBA00022989"/>
    </source>
</evidence>
<dbReference type="Gene3D" id="3.40.190.160">
    <property type="match status" value="1"/>
</dbReference>
<evidence type="ECO:0000256" key="5">
    <source>
        <dbReference type="ARBA" id="ARBA00022676"/>
    </source>
</evidence>
<comment type="caution">
    <text evidence="17">The sequence shown here is derived from an EMBL/GenBank/DDBJ whole genome shotgun (WGS) entry which is preliminary data.</text>
</comment>
<evidence type="ECO:0000313" key="17">
    <source>
        <dbReference type="EMBL" id="RMB63729.1"/>
    </source>
</evidence>
<comment type="subcellular location">
    <subcellularLocation>
        <location evidence="2">Cell membrane</location>
        <topology evidence="2">Multi-pass membrane protein</topology>
    </subcellularLocation>
</comment>
<dbReference type="InterPro" id="IPR032731">
    <property type="entry name" value="Arabino_trans_C"/>
</dbReference>
<feature type="transmembrane region" description="Helical" evidence="13">
    <location>
        <begin position="708"/>
        <end position="726"/>
    </location>
</feature>
<evidence type="ECO:0000256" key="3">
    <source>
        <dbReference type="ARBA" id="ARBA00008195"/>
    </source>
</evidence>
<reference evidence="17 18" key="1">
    <citation type="submission" date="2018-10" db="EMBL/GenBank/DDBJ databases">
        <title>Corynebacterium macginleyi genome sequencing and assembly of the type strain and two clinical samples.</title>
        <authorList>
            <person name="Bernier A.-M."/>
            <person name="Bernard K."/>
        </authorList>
    </citation>
    <scope>NUCLEOTIDE SEQUENCE [LARGE SCALE GENOMIC DNA]</scope>
    <source>
        <strain evidence="17 18">NML 120205</strain>
    </source>
</reference>
<feature type="transmembrane region" description="Helical" evidence="13">
    <location>
        <begin position="526"/>
        <end position="543"/>
    </location>
</feature>
<evidence type="ECO:0000256" key="7">
    <source>
        <dbReference type="ARBA" id="ARBA00022692"/>
    </source>
</evidence>
<dbReference type="Pfam" id="PF17689">
    <property type="entry name" value="Arabino_trans_N"/>
    <property type="match status" value="1"/>
</dbReference>
<keyword evidence="8 13" id="KW-1133">Transmembrane helix</keyword>
<evidence type="ECO:0000313" key="18">
    <source>
        <dbReference type="Proteomes" id="UP000270649"/>
    </source>
</evidence>
<sequence length="1147" mass="124597">MSDSLKTKSKEARPFGLSIATAPAGLRWTAIIAGLLGFLCFIATPLLPVTQTQSSFDWPQNDSLRSINAPLISVAPENLEATIPMSAVDELRDGQTLVYSTVPPESKRASNRGLFVRSGDAGLSVVSLDEVLLTLSSKEVAQLSDDAQLHISATGDGTTVSIGKHKKTTEDDLRPQVTGVYTELKSDANVQSLIDDGLNIHVDINSRFTSSPSLIKSIAMWLGIAMVVVSLLCLWRIDRLDGQKLRFMPETWKKVRPLDGVVAAILGFWYIFGANTSDDGFIFSMSRVFDNATYMANYYRWYGVPEAPFGSPYYDLVALLSQVSTASFFVRLPGLISGLIIWFILSREMLPRFGNIVDARRVSHWTAALMFLAFWLPYNNGTRPEPIVALGVMVTWASFERAIATHRLLPAAVGTIAATITLAAGPTGLFAVGVFLVSLPHLFRALATRVPSMGGGARGWLSLIAPFLASGTAIIVAAFGDQTLASVAESTRVRSEVGPSLPWYSEYARYSTLFQGSVDGSLTRRFAVLTMLCCLVLILAAFIKDRRVNGAAVGPTQRLLIIVALSMFFLMFTPTKWTHHFGIYAGVAGVIAALAAVVLSRFALRSPRARTFSIAAVLFLLAISFAGWNAWWYVSSFGIPWWDRSVQFKGVEANSILLAISLIVLAVGVVQSLRHSHRKLQAQKDGMEEEFKQEAAAKVSRSAGIMSAPIALACALVVAFSMASFAKSTIAQADSYSVGKGNLASLRGDICSMANETLVETNTNDSFLTPVDGELGDSLVDKKEASNGFGPNKIPKYIEPEHQDSASVGAIGDSSQDSDSTNQEEATAGTDKDSGGDSSNSQESRLAGKKASESTGTSEGGVRGTKGVNGSTMHLPFNLDYTTVPVLGSYTDSQESLSQVTTKWYHLPEAKENTPLLTVSAAGKIYHHDVNDVEQKGMELTLEYGTIDEDGTITRKGEEELSDVGATPKWRNLRLPMDKLPEEANVVRLVAEDDSTDVDDWLAITPPRVPELDSINNQFPRETPALLDWAVALQFPCQRTFDHYAGVTEIPEYRILPDAAAQSSLTDFQSFSGGGAMSTAEAVNYSYEIPSYLNNDWARDWGSIEKYELRTDSKGNTPAKAEIDYETVTRSGLWKESEMKIRPAGQQ</sequence>
<dbReference type="InterPro" id="IPR007680">
    <property type="entry name" value="Arabino_trans_central"/>
</dbReference>
<feature type="transmembrane region" description="Helical" evidence="13">
    <location>
        <begin position="28"/>
        <end position="47"/>
    </location>
</feature>
<dbReference type="RefSeq" id="WP_121927455.1">
    <property type="nucleotide sequence ID" value="NZ_JAACCH010000011.1"/>
</dbReference>
<feature type="transmembrane region" description="Helical" evidence="13">
    <location>
        <begin position="416"/>
        <end position="439"/>
    </location>
</feature>
<dbReference type="AlphaFoldDB" id="A0A3M0GRB1"/>
<evidence type="ECO:0000256" key="9">
    <source>
        <dbReference type="ARBA" id="ARBA00023136"/>
    </source>
</evidence>